<proteinExistence type="predicted"/>
<gene>
    <name evidence="2" type="ORF">CDAR_312781</name>
</gene>
<name>A0AAV4MRB5_9ARAC</name>
<accession>A0AAV4MRB5</accession>
<comment type="caution">
    <text evidence="2">The sequence shown here is derived from an EMBL/GenBank/DDBJ whole genome shotgun (WGS) entry which is preliminary data.</text>
</comment>
<reference evidence="2 3" key="1">
    <citation type="submission" date="2021-06" db="EMBL/GenBank/DDBJ databases">
        <title>Caerostris darwini draft genome.</title>
        <authorList>
            <person name="Kono N."/>
            <person name="Arakawa K."/>
        </authorList>
    </citation>
    <scope>NUCLEOTIDE SEQUENCE [LARGE SCALE GENOMIC DNA]</scope>
</reference>
<feature type="compositionally biased region" description="Polar residues" evidence="1">
    <location>
        <begin position="1"/>
        <end position="13"/>
    </location>
</feature>
<sequence>MRNPPRNLNNYSNQRHKKRVQPAPTQVICGSCKKQQTTVILAPKDKGQSVKDMRSTLVAAKNQGRTGRCKKSHIDNNLTNYKNKRLMKDKPKNCKETIEKEHRTQKGYNGFRTPPEQKAKIICYGIQEGTTEQDLIEALTGY</sequence>
<keyword evidence="3" id="KW-1185">Reference proteome</keyword>
<organism evidence="2 3">
    <name type="scientific">Caerostris darwini</name>
    <dbReference type="NCBI Taxonomy" id="1538125"/>
    <lineage>
        <taxon>Eukaryota</taxon>
        <taxon>Metazoa</taxon>
        <taxon>Ecdysozoa</taxon>
        <taxon>Arthropoda</taxon>
        <taxon>Chelicerata</taxon>
        <taxon>Arachnida</taxon>
        <taxon>Araneae</taxon>
        <taxon>Araneomorphae</taxon>
        <taxon>Entelegynae</taxon>
        <taxon>Araneoidea</taxon>
        <taxon>Araneidae</taxon>
        <taxon>Caerostris</taxon>
    </lineage>
</organism>
<protein>
    <submittedName>
        <fullName evidence="2">Uncharacterized protein</fullName>
    </submittedName>
</protein>
<evidence type="ECO:0000313" key="3">
    <source>
        <dbReference type="Proteomes" id="UP001054837"/>
    </source>
</evidence>
<evidence type="ECO:0000313" key="2">
    <source>
        <dbReference type="EMBL" id="GIX74556.1"/>
    </source>
</evidence>
<dbReference type="AlphaFoldDB" id="A0AAV4MRB5"/>
<dbReference type="Proteomes" id="UP001054837">
    <property type="component" value="Unassembled WGS sequence"/>
</dbReference>
<dbReference type="EMBL" id="BPLQ01000751">
    <property type="protein sequence ID" value="GIX74556.1"/>
    <property type="molecule type" value="Genomic_DNA"/>
</dbReference>
<evidence type="ECO:0000256" key="1">
    <source>
        <dbReference type="SAM" id="MobiDB-lite"/>
    </source>
</evidence>
<feature type="region of interest" description="Disordered" evidence="1">
    <location>
        <begin position="1"/>
        <end position="23"/>
    </location>
</feature>